<proteinExistence type="predicted"/>
<reference evidence="2 3" key="1">
    <citation type="submission" date="2019-10" db="EMBL/GenBank/DDBJ databases">
        <title>Nocardia macrotermitis sp. nov. and Nocardia aurantia sp. nov., isolated from the gut of fungus growing-termite Macrotermes natalensis.</title>
        <authorList>
            <person name="Benndorf R."/>
            <person name="Schwitalla J."/>
            <person name="Martin K."/>
            <person name="De Beer W."/>
            <person name="Kaster A.-K."/>
            <person name="Vollmers J."/>
            <person name="Poulsen M."/>
            <person name="Beemelmanns C."/>
        </authorList>
    </citation>
    <scope>NUCLEOTIDE SEQUENCE [LARGE SCALE GENOMIC DNA]</scope>
    <source>
        <strain evidence="2 3">RB56</strain>
    </source>
</reference>
<dbReference type="PANTHER" id="PTHR21310">
    <property type="entry name" value="AMINOGLYCOSIDE PHOSPHOTRANSFERASE-RELATED-RELATED"/>
    <property type="match status" value="1"/>
</dbReference>
<organism evidence="2 3">
    <name type="scientific">Nocardia aurantia</name>
    <dbReference type="NCBI Taxonomy" id="2585199"/>
    <lineage>
        <taxon>Bacteria</taxon>
        <taxon>Bacillati</taxon>
        <taxon>Actinomycetota</taxon>
        <taxon>Actinomycetes</taxon>
        <taxon>Mycobacteriales</taxon>
        <taxon>Nocardiaceae</taxon>
        <taxon>Nocardia</taxon>
    </lineage>
</organism>
<dbReference type="PANTHER" id="PTHR21310:SF40">
    <property type="entry name" value="AMINOGLYCOSIDE PHOSPHOTRANSFERASE DOMAIN-CONTAINING PROTEIN-RELATED"/>
    <property type="match status" value="1"/>
</dbReference>
<dbReference type="InterPro" id="IPR002575">
    <property type="entry name" value="Aminoglycoside_PTrfase"/>
</dbReference>
<comment type="caution">
    <text evidence="2">The sequence shown here is derived from an EMBL/GenBank/DDBJ whole genome shotgun (WGS) entry which is preliminary data.</text>
</comment>
<dbReference type="Gene3D" id="3.90.1200.10">
    <property type="match status" value="1"/>
</dbReference>
<dbReference type="Gene3D" id="3.30.200.20">
    <property type="entry name" value="Phosphorylase Kinase, domain 1"/>
    <property type="match status" value="1"/>
</dbReference>
<name>A0A7K0DK41_9NOCA</name>
<accession>A0A7K0DK41</accession>
<dbReference type="EMBL" id="WEGI01000003">
    <property type="protein sequence ID" value="MQY26069.1"/>
    <property type="molecule type" value="Genomic_DNA"/>
</dbReference>
<evidence type="ECO:0000313" key="3">
    <source>
        <dbReference type="Proteomes" id="UP000431401"/>
    </source>
</evidence>
<keyword evidence="3" id="KW-1185">Reference proteome</keyword>
<sequence length="344" mass="36812">MTTLDRELPGPVADWLAHALPAAEPPFTCERISGGYSMLTYRLRDNAGECWVLRHPPAGHTSGKAHDTDREVRVMSALAGSAVPVPRLAAVGAAADPLGLPCHITEFVPGFVLADATAASRDVEPAALRTATEQIVDILATLHSIDPDAVGLGDFGPRSGYVARQLHRWRSVIDAAAQPGTADSVARLHSLTGLIESHLPASGPVRIVHGDYRLGNAIVGSDGRVRAILDWELASLGDPLADLAALVAFWQPPAEAMLGDEMPTTAPGSITVAEVLDRYRSRSTVPMDGFWVYDTFASWRLACTALRAHARFASGAMDDDRGLERFRVACRSWIDAAERATTAR</sequence>
<evidence type="ECO:0000313" key="2">
    <source>
        <dbReference type="EMBL" id="MQY26069.1"/>
    </source>
</evidence>
<protein>
    <recommendedName>
        <fullName evidence="1">Aminoglycoside phosphotransferase domain-containing protein</fullName>
    </recommendedName>
</protein>
<dbReference type="CDD" id="cd05154">
    <property type="entry name" value="ACAD10_11_N-like"/>
    <property type="match status" value="1"/>
</dbReference>
<dbReference type="Proteomes" id="UP000431401">
    <property type="component" value="Unassembled WGS sequence"/>
</dbReference>
<dbReference type="InterPro" id="IPR011009">
    <property type="entry name" value="Kinase-like_dom_sf"/>
</dbReference>
<dbReference type="InterPro" id="IPR051678">
    <property type="entry name" value="AGP_Transferase"/>
</dbReference>
<dbReference type="AlphaFoldDB" id="A0A7K0DK41"/>
<evidence type="ECO:0000259" key="1">
    <source>
        <dbReference type="Pfam" id="PF01636"/>
    </source>
</evidence>
<dbReference type="InterPro" id="IPR041726">
    <property type="entry name" value="ACAD10_11_N"/>
</dbReference>
<dbReference type="RefSeq" id="WP_194290764.1">
    <property type="nucleotide sequence ID" value="NZ_WEGI01000003.1"/>
</dbReference>
<gene>
    <name evidence="2" type="ORF">NRB56_16290</name>
</gene>
<dbReference type="SUPFAM" id="SSF56112">
    <property type="entry name" value="Protein kinase-like (PK-like)"/>
    <property type="match status" value="1"/>
</dbReference>
<dbReference type="Pfam" id="PF01636">
    <property type="entry name" value="APH"/>
    <property type="match status" value="1"/>
</dbReference>
<feature type="domain" description="Aminoglycoside phosphotransferase" evidence="1">
    <location>
        <begin position="28"/>
        <end position="258"/>
    </location>
</feature>